<keyword evidence="12" id="KW-0472">Membrane</keyword>
<keyword evidence="5" id="KW-0001">2Fe-2S</keyword>
<comment type="subcellular location">
    <subcellularLocation>
        <location evidence="2">Membrane</location>
    </subcellularLocation>
</comment>
<evidence type="ECO:0000256" key="21">
    <source>
        <dbReference type="SAM" id="MobiDB-lite"/>
    </source>
</evidence>
<keyword evidence="8" id="KW-1133">Transmembrane helix</keyword>
<evidence type="ECO:0000256" key="4">
    <source>
        <dbReference type="ARBA" id="ARBA00022692"/>
    </source>
</evidence>
<evidence type="ECO:0000256" key="15">
    <source>
        <dbReference type="ARBA" id="ARBA00025729"/>
    </source>
</evidence>
<evidence type="ECO:0000256" key="20">
    <source>
        <dbReference type="ARBA" id="ARBA00049548"/>
    </source>
</evidence>
<dbReference type="GO" id="GO:0008203">
    <property type="term" value="P:cholesterol metabolic process"/>
    <property type="evidence" value="ECO:0007669"/>
    <property type="project" value="InterPro"/>
</dbReference>
<accession>A0A6L7GVG3</accession>
<evidence type="ECO:0000313" key="23">
    <source>
        <dbReference type="EMBL" id="MXP23472.1"/>
    </source>
</evidence>
<keyword evidence="24" id="KW-1185">Reference proteome</keyword>
<gene>
    <name evidence="23" type="ORF">GIY30_19210</name>
</gene>
<evidence type="ECO:0000256" key="6">
    <source>
        <dbReference type="ARBA" id="ARBA00022723"/>
    </source>
</evidence>
<comment type="pathway">
    <text evidence="3">Hormone biosynthesis.</text>
</comment>
<keyword evidence="4" id="KW-0812">Transmembrane</keyword>
<comment type="pathway">
    <text evidence="14">Steroid hormone biosynthesis; dafachronic acid biosynthesis.</text>
</comment>
<keyword evidence="10" id="KW-0408">Iron</keyword>
<dbReference type="CDD" id="cd03469">
    <property type="entry name" value="Rieske_RO_Alpha_N"/>
    <property type="match status" value="1"/>
</dbReference>
<evidence type="ECO:0000259" key="22">
    <source>
        <dbReference type="PROSITE" id="PS51296"/>
    </source>
</evidence>
<dbReference type="GO" id="GO:0016042">
    <property type="term" value="P:lipid catabolic process"/>
    <property type="evidence" value="ECO:0007669"/>
    <property type="project" value="UniProtKB-KW"/>
</dbReference>
<dbReference type="EMBL" id="WMBR01000005">
    <property type="protein sequence ID" value="MXP23472.1"/>
    <property type="molecule type" value="Genomic_DNA"/>
</dbReference>
<keyword evidence="13" id="KW-0753">Steroid metabolism</keyword>
<dbReference type="Pfam" id="PF19298">
    <property type="entry name" value="KshA_C"/>
    <property type="match status" value="1"/>
</dbReference>
<dbReference type="Proteomes" id="UP000475545">
    <property type="component" value="Unassembled WGS sequence"/>
</dbReference>
<evidence type="ECO:0000256" key="7">
    <source>
        <dbReference type="ARBA" id="ARBA00022963"/>
    </source>
</evidence>
<evidence type="ECO:0000256" key="5">
    <source>
        <dbReference type="ARBA" id="ARBA00022714"/>
    </source>
</evidence>
<feature type="compositionally biased region" description="Basic and acidic residues" evidence="21">
    <location>
        <begin position="1"/>
        <end position="10"/>
    </location>
</feature>
<keyword evidence="6" id="KW-0479">Metal-binding</keyword>
<dbReference type="InterPro" id="IPR036922">
    <property type="entry name" value="Rieske_2Fe-2S_sf"/>
</dbReference>
<dbReference type="PROSITE" id="PS51296">
    <property type="entry name" value="RIESKE"/>
    <property type="match status" value="1"/>
</dbReference>
<comment type="similarity">
    <text evidence="15">Belongs to the cholesterol 7-desaturase family.</text>
</comment>
<dbReference type="GO" id="GO:0016020">
    <property type="term" value="C:membrane"/>
    <property type="evidence" value="ECO:0007669"/>
    <property type="project" value="UniProtKB-SubCell"/>
</dbReference>
<dbReference type="PANTHER" id="PTHR21266:SF32">
    <property type="entry name" value="CHOLESTEROL 7-DESATURASE NVD"/>
    <property type="match status" value="1"/>
</dbReference>
<proteinExistence type="inferred from homology"/>
<evidence type="ECO:0000256" key="9">
    <source>
        <dbReference type="ARBA" id="ARBA00023002"/>
    </source>
</evidence>
<dbReference type="GO" id="GO:0046872">
    <property type="term" value="F:metal ion binding"/>
    <property type="evidence" value="ECO:0007669"/>
    <property type="project" value="UniProtKB-KW"/>
</dbReference>
<dbReference type="EC" id="1.14.19.21" evidence="16"/>
<dbReference type="AlphaFoldDB" id="A0A6L7GVG3"/>
<evidence type="ECO:0000256" key="18">
    <source>
        <dbReference type="ARBA" id="ARBA00046982"/>
    </source>
</evidence>
<feature type="region of interest" description="Disordered" evidence="21">
    <location>
        <begin position="1"/>
        <end position="22"/>
    </location>
</feature>
<comment type="cofactor">
    <cofactor evidence="1">
        <name>Fe cation</name>
        <dbReference type="ChEBI" id="CHEBI:24875"/>
    </cofactor>
</comment>
<dbReference type="GO" id="GO:0051537">
    <property type="term" value="F:2 iron, 2 sulfur cluster binding"/>
    <property type="evidence" value="ECO:0007669"/>
    <property type="project" value="UniProtKB-KW"/>
</dbReference>
<evidence type="ECO:0000256" key="13">
    <source>
        <dbReference type="ARBA" id="ARBA00023221"/>
    </source>
</evidence>
<dbReference type="SUPFAM" id="SSF55961">
    <property type="entry name" value="Bet v1-like"/>
    <property type="match status" value="1"/>
</dbReference>
<dbReference type="GO" id="GO:0170056">
    <property type="term" value="F:cholesterol 7-desaturase [NAD(P)H] activity"/>
    <property type="evidence" value="ECO:0007669"/>
    <property type="project" value="UniProtKB-EC"/>
</dbReference>
<evidence type="ECO:0000256" key="2">
    <source>
        <dbReference type="ARBA" id="ARBA00004370"/>
    </source>
</evidence>
<sequence length="383" mass="43380">MTDGSEREALMKPVPNQSPTPTTDITGWFQVLWSEELAVGEVKPMHYFDEELVAWRDNDGVVHIQNAFCQHLGAHLGHGGTVTEDNCIQCPFHGWRWDANGRNKLIPYQANRPNKVRRIETKHVREQNECIFMWNDALGRDPLFDIPDVFDGLFDDEATADQYYRAYPEGTMIRSEVSLHPQWVMENGVDFAHFQYVHKAGSLPELVGRDFRAYDSVFEVSMTFGEGKAPTALTPNGAIKGGTNSRSIGLGIGSALFWGADTMRTIVCVTPVDSTRSTLRSTVWLPKRDLADGPVVPEKLQKRMDMANLQVERDLQIWENQIYLDPPALAAMETAGYRELRQWSKRFYPLDHPEEAQKAAEQATAERETRVLGERETSVLIPT</sequence>
<evidence type="ECO:0000256" key="11">
    <source>
        <dbReference type="ARBA" id="ARBA00023014"/>
    </source>
</evidence>
<dbReference type="GO" id="GO:0005737">
    <property type="term" value="C:cytoplasm"/>
    <property type="evidence" value="ECO:0007669"/>
    <property type="project" value="TreeGrafter"/>
</dbReference>
<dbReference type="PANTHER" id="PTHR21266">
    <property type="entry name" value="IRON-SULFUR DOMAIN CONTAINING PROTEIN"/>
    <property type="match status" value="1"/>
</dbReference>
<protein>
    <recommendedName>
        <fullName evidence="16">cholesterol 7-desaturase</fullName>
        <ecNumber evidence="16">1.14.19.21</ecNumber>
    </recommendedName>
    <alternativeName>
        <fullName evidence="17">Rieske-type oxygenase</fullName>
    </alternativeName>
</protein>
<comment type="caution">
    <text evidence="23">The sequence shown here is derived from an EMBL/GenBank/DDBJ whole genome shotgun (WGS) entry which is preliminary data.</text>
</comment>
<keyword evidence="11" id="KW-0411">Iron-sulfur</keyword>
<keyword evidence="9" id="KW-0560">Oxidoreductase</keyword>
<dbReference type="InterPro" id="IPR045605">
    <property type="entry name" value="KshA-like_C"/>
</dbReference>
<evidence type="ECO:0000256" key="14">
    <source>
        <dbReference type="ARBA" id="ARBA00025712"/>
    </source>
</evidence>
<evidence type="ECO:0000256" key="3">
    <source>
        <dbReference type="ARBA" id="ARBA00004972"/>
    </source>
</evidence>
<feature type="domain" description="Rieske" evidence="22">
    <location>
        <begin position="28"/>
        <end position="133"/>
    </location>
</feature>
<dbReference type="Gene3D" id="2.102.10.10">
    <property type="entry name" value="Rieske [2Fe-2S] iron-sulphur domain"/>
    <property type="match status" value="1"/>
</dbReference>
<dbReference type="Pfam" id="PF00355">
    <property type="entry name" value="Rieske"/>
    <property type="match status" value="1"/>
</dbReference>
<dbReference type="SUPFAM" id="SSF50022">
    <property type="entry name" value="ISP domain"/>
    <property type="match status" value="1"/>
</dbReference>
<comment type="catalytic activity">
    <reaction evidence="19">
        <text>cholesterol + NADH + O2 + H(+) = 7-dehydrocholesterol + NAD(+) + 2 H2O</text>
        <dbReference type="Rhea" id="RHEA:51644"/>
        <dbReference type="ChEBI" id="CHEBI:15377"/>
        <dbReference type="ChEBI" id="CHEBI:15378"/>
        <dbReference type="ChEBI" id="CHEBI:15379"/>
        <dbReference type="ChEBI" id="CHEBI:16113"/>
        <dbReference type="ChEBI" id="CHEBI:17759"/>
        <dbReference type="ChEBI" id="CHEBI:57540"/>
        <dbReference type="ChEBI" id="CHEBI:57945"/>
        <dbReference type="EC" id="1.14.19.21"/>
    </reaction>
    <physiologicalReaction direction="left-to-right" evidence="19">
        <dbReference type="Rhea" id="RHEA:51645"/>
    </physiologicalReaction>
</comment>
<dbReference type="InterPro" id="IPR017941">
    <property type="entry name" value="Rieske_2Fe-2S"/>
</dbReference>
<evidence type="ECO:0000256" key="10">
    <source>
        <dbReference type="ARBA" id="ARBA00023004"/>
    </source>
</evidence>
<reference evidence="23 24" key="1">
    <citation type="submission" date="2019-11" db="EMBL/GenBank/DDBJ databases">
        <title>Gordonia sp. nov., a novel actinobacterium isolated from mangrove soil in Hainan.</title>
        <authorList>
            <person name="Huang X."/>
            <person name="Xie Y."/>
            <person name="Chu X."/>
            <person name="Xiao K."/>
        </authorList>
    </citation>
    <scope>NUCLEOTIDE SEQUENCE [LARGE SCALE GENOMIC DNA]</scope>
    <source>
        <strain evidence="23 24">HNM0687</strain>
    </source>
</reference>
<comment type="catalytic activity">
    <reaction evidence="20">
        <text>cholesterol + NADPH + O2 + H(+) = 7-dehydrocholesterol + NADP(+) + 2 H2O</text>
        <dbReference type="Rhea" id="RHEA:45024"/>
        <dbReference type="ChEBI" id="CHEBI:15377"/>
        <dbReference type="ChEBI" id="CHEBI:15378"/>
        <dbReference type="ChEBI" id="CHEBI:15379"/>
        <dbReference type="ChEBI" id="CHEBI:16113"/>
        <dbReference type="ChEBI" id="CHEBI:17759"/>
        <dbReference type="ChEBI" id="CHEBI:57783"/>
        <dbReference type="ChEBI" id="CHEBI:58349"/>
        <dbReference type="EC" id="1.14.19.21"/>
    </reaction>
    <physiologicalReaction direction="left-to-right" evidence="20">
        <dbReference type="Rhea" id="RHEA:45025"/>
    </physiologicalReaction>
</comment>
<dbReference type="GO" id="GO:0004497">
    <property type="term" value="F:monooxygenase activity"/>
    <property type="evidence" value="ECO:0007669"/>
    <property type="project" value="UniProtKB-ARBA"/>
</dbReference>
<evidence type="ECO:0000256" key="19">
    <source>
        <dbReference type="ARBA" id="ARBA00047853"/>
    </source>
</evidence>
<name>A0A6L7GVG3_9ACTN</name>
<evidence type="ECO:0000256" key="12">
    <source>
        <dbReference type="ARBA" id="ARBA00023136"/>
    </source>
</evidence>
<comment type="subunit">
    <text evidence="18">Homotrimer. The two-component system 3-ketosteroid-9-alpha-monooxygenase is composed of an oxygenase component KshA and a reductase component KshB.</text>
</comment>
<organism evidence="23 24">
    <name type="scientific">Gordonia mangrovi</name>
    <dbReference type="NCBI Taxonomy" id="2665643"/>
    <lineage>
        <taxon>Bacteria</taxon>
        <taxon>Bacillati</taxon>
        <taxon>Actinomycetota</taxon>
        <taxon>Actinomycetes</taxon>
        <taxon>Mycobacteriales</taxon>
        <taxon>Gordoniaceae</taxon>
        <taxon>Gordonia</taxon>
    </lineage>
</organism>
<evidence type="ECO:0000313" key="24">
    <source>
        <dbReference type="Proteomes" id="UP000475545"/>
    </source>
</evidence>
<dbReference type="Gene3D" id="3.90.380.10">
    <property type="entry name" value="Naphthalene 1,2-dioxygenase Alpha Subunit, Chain A, domain 1"/>
    <property type="match status" value="1"/>
</dbReference>
<evidence type="ECO:0000256" key="17">
    <source>
        <dbReference type="ARBA" id="ARBA00030944"/>
    </source>
</evidence>
<evidence type="ECO:0000256" key="1">
    <source>
        <dbReference type="ARBA" id="ARBA00001962"/>
    </source>
</evidence>
<keyword evidence="7" id="KW-0442">Lipid degradation</keyword>
<dbReference type="InterPro" id="IPR050584">
    <property type="entry name" value="Cholesterol_7-desaturase"/>
</dbReference>
<evidence type="ECO:0000256" key="16">
    <source>
        <dbReference type="ARBA" id="ARBA00026095"/>
    </source>
</evidence>
<keyword evidence="13" id="KW-0443">Lipid metabolism</keyword>
<evidence type="ECO:0000256" key="8">
    <source>
        <dbReference type="ARBA" id="ARBA00022989"/>
    </source>
</evidence>